<comment type="caution">
    <text evidence="1">The sequence shown here is derived from an EMBL/GenBank/DDBJ whole genome shotgun (WGS) entry which is preliminary data.</text>
</comment>
<accession>A0A2G8RJS4</accession>
<sequence length="100" mass="10973">MVAPGGFAIVSHTNGAAWLIWRKIHPGIDEHALDVRAVGITSSNTGDAPMLSDLPDQIPRNQKISSVQPTLARLRRAESTPLAWRNRLSSNGWRIRPAMP</sequence>
<reference evidence="1 2" key="1">
    <citation type="submission" date="2013-09" db="EMBL/GenBank/DDBJ databases">
        <title>Genome sequencing of Phaeobacter antarcticus sp. nov. SM1211.</title>
        <authorList>
            <person name="Zhang X.-Y."/>
            <person name="Liu C."/>
            <person name="Chen X.-L."/>
            <person name="Xie B.-B."/>
            <person name="Qin Q.-L."/>
            <person name="Rong J.-C."/>
            <person name="Zhang Y.-Z."/>
        </authorList>
    </citation>
    <scope>NUCLEOTIDE SEQUENCE [LARGE SCALE GENOMIC DNA]</scope>
    <source>
        <strain evidence="1 2">SM1211</strain>
    </source>
</reference>
<gene>
    <name evidence="1" type="ORF">P775_04940</name>
</gene>
<dbReference type="Proteomes" id="UP000231259">
    <property type="component" value="Unassembled WGS sequence"/>
</dbReference>
<dbReference type="EMBL" id="AWWI01000042">
    <property type="protein sequence ID" value="PIL21338.1"/>
    <property type="molecule type" value="Genomic_DNA"/>
</dbReference>
<proteinExistence type="predicted"/>
<name>A0A2G8RJS4_9RHOB</name>
<evidence type="ECO:0000313" key="2">
    <source>
        <dbReference type="Proteomes" id="UP000231259"/>
    </source>
</evidence>
<keyword evidence="2" id="KW-1185">Reference proteome</keyword>
<protein>
    <submittedName>
        <fullName evidence="1">Uncharacterized protein</fullName>
    </submittedName>
</protein>
<dbReference type="AlphaFoldDB" id="A0A2G8RJS4"/>
<organism evidence="1 2">
    <name type="scientific">Puniceibacterium antarcticum</name>
    <dbReference type="NCBI Taxonomy" id="1206336"/>
    <lineage>
        <taxon>Bacteria</taxon>
        <taxon>Pseudomonadati</taxon>
        <taxon>Pseudomonadota</taxon>
        <taxon>Alphaproteobacteria</taxon>
        <taxon>Rhodobacterales</taxon>
        <taxon>Paracoccaceae</taxon>
        <taxon>Puniceibacterium</taxon>
    </lineage>
</organism>
<evidence type="ECO:0000313" key="1">
    <source>
        <dbReference type="EMBL" id="PIL21338.1"/>
    </source>
</evidence>